<dbReference type="PANTHER" id="PTHR43398">
    <property type="entry name" value="DOLICHOL-PHOSPHATE MANNOSYLTRANSFERASE SUBUNIT 1"/>
    <property type="match status" value="1"/>
</dbReference>
<evidence type="ECO:0000256" key="2">
    <source>
        <dbReference type="ARBA" id="ARBA00022676"/>
    </source>
</evidence>
<dbReference type="InterPro" id="IPR039528">
    <property type="entry name" value="DPM1-like"/>
</dbReference>
<evidence type="ECO:0000313" key="6">
    <source>
        <dbReference type="EMBL" id="CAK9015437.1"/>
    </source>
</evidence>
<name>A0ABP0JM05_9DINO</name>
<comment type="catalytic activity">
    <reaction evidence="4">
        <text>a di-trans,poly-cis-dolichyl phosphate + GDP-alpha-D-mannose = a di-trans,poly-cis-dolichyl beta-D-mannosyl phosphate + GDP</text>
        <dbReference type="Rhea" id="RHEA:21184"/>
        <dbReference type="Rhea" id="RHEA-COMP:19498"/>
        <dbReference type="Rhea" id="RHEA-COMP:19501"/>
        <dbReference type="ChEBI" id="CHEBI:57527"/>
        <dbReference type="ChEBI" id="CHEBI:57683"/>
        <dbReference type="ChEBI" id="CHEBI:58189"/>
        <dbReference type="ChEBI" id="CHEBI:58211"/>
    </reaction>
</comment>
<keyword evidence="2 4" id="KW-0328">Glycosyltransferase</keyword>
<keyword evidence="7" id="KW-1185">Reference proteome</keyword>
<dbReference type="InterPro" id="IPR029044">
    <property type="entry name" value="Nucleotide-diphossugar_trans"/>
</dbReference>
<comment type="similarity">
    <text evidence="1 4">Belongs to the glycosyltransferase 2 family.</text>
</comment>
<evidence type="ECO:0000313" key="7">
    <source>
        <dbReference type="Proteomes" id="UP001642464"/>
    </source>
</evidence>
<comment type="subcellular location">
    <subcellularLocation>
        <location evidence="4">Endoplasmic reticulum</location>
    </subcellularLocation>
</comment>
<comment type="subunit">
    <text evidence="4">Component of the dolichol-phosphate mannose (DPM) synthase complex.</text>
</comment>
<gene>
    <name evidence="6" type="ORF">SCF082_LOCUS12758</name>
</gene>
<sequence length="253" mass="28135">MPTSPRLLITLCTYNERENILQLIPEIHGVLPDAHVLVIDDASPDGTGKLVDEMAAQDDRIHALHRSGKLGLGTATIAGFEYGIREGYDLLLNMDADFSHPPRFLPSLVEACDQADVVIASRYVPGGAVVGWGPLRHIMSRGINIYARTMLGLTTRDNSGSFRLYSVAKLAEVDWQQSRAKGYAFEEEILFRLKNVGCTFVEVPFQFEERRFGETKINTQEALSALTILAQLGFERLRPRRSPTGSQENESNT</sequence>
<dbReference type="EMBL" id="CAXAMM010007799">
    <property type="protein sequence ID" value="CAK9015437.1"/>
    <property type="molecule type" value="Genomic_DNA"/>
</dbReference>
<keyword evidence="4" id="KW-0256">Endoplasmic reticulum</keyword>
<dbReference type="CDD" id="cd06442">
    <property type="entry name" value="DPM1_like"/>
    <property type="match status" value="1"/>
</dbReference>
<feature type="domain" description="Glycosyltransferase 2-like" evidence="5">
    <location>
        <begin position="11"/>
        <end position="172"/>
    </location>
</feature>
<dbReference type="Pfam" id="PF00535">
    <property type="entry name" value="Glycos_transf_2"/>
    <property type="match status" value="1"/>
</dbReference>
<accession>A0ABP0JM05</accession>
<dbReference type="InterPro" id="IPR001173">
    <property type="entry name" value="Glyco_trans_2-like"/>
</dbReference>
<evidence type="ECO:0000259" key="5">
    <source>
        <dbReference type="Pfam" id="PF00535"/>
    </source>
</evidence>
<dbReference type="SUPFAM" id="SSF53448">
    <property type="entry name" value="Nucleotide-diphospho-sugar transferases"/>
    <property type="match status" value="1"/>
</dbReference>
<reference evidence="6 7" key="1">
    <citation type="submission" date="2024-02" db="EMBL/GenBank/DDBJ databases">
        <authorList>
            <person name="Chen Y."/>
            <person name="Shah S."/>
            <person name="Dougan E. K."/>
            <person name="Thang M."/>
            <person name="Chan C."/>
        </authorList>
    </citation>
    <scope>NUCLEOTIDE SEQUENCE [LARGE SCALE GENOMIC DNA]</scope>
</reference>
<dbReference type="EC" id="2.4.1.83" evidence="4"/>
<comment type="pathway">
    <text evidence="4">Protein modification; protein glycosylation.</text>
</comment>
<keyword evidence="3 4" id="KW-0808">Transferase</keyword>
<proteinExistence type="inferred from homology"/>
<evidence type="ECO:0000256" key="4">
    <source>
        <dbReference type="RuleBase" id="RU365083"/>
    </source>
</evidence>
<dbReference type="Gene3D" id="3.90.550.10">
    <property type="entry name" value="Spore Coat Polysaccharide Biosynthesis Protein SpsA, Chain A"/>
    <property type="match status" value="1"/>
</dbReference>
<evidence type="ECO:0000256" key="3">
    <source>
        <dbReference type="ARBA" id="ARBA00022679"/>
    </source>
</evidence>
<comment type="caution">
    <text evidence="6">The sequence shown here is derived from an EMBL/GenBank/DDBJ whole genome shotgun (WGS) entry which is preliminary data.</text>
</comment>
<comment type="function">
    <text evidence="4">Transfers mannose from GDP-mannose to dolichol monophosphate to form dolichol phosphate mannose (Dol-P-Man) which is the mannosyl donor in pathways leading to N-glycosylation, glycosyl phosphatidylinositol membrane anchoring, and O-mannosylation of proteins.</text>
</comment>
<evidence type="ECO:0000256" key="1">
    <source>
        <dbReference type="ARBA" id="ARBA00006739"/>
    </source>
</evidence>
<dbReference type="Proteomes" id="UP001642464">
    <property type="component" value="Unassembled WGS sequence"/>
</dbReference>
<organism evidence="6 7">
    <name type="scientific">Durusdinium trenchii</name>
    <dbReference type="NCBI Taxonomy" id="1381693"/>
    <lineage>
        <taxon>Eukaryota</taxon>
        <taxon>Sar</taxon>
        <taxon>Alveolata</taxon>
        <taxon>Dinophyceae</taxon>
        <taxon>Suessiales</taxon>
        <taxon>Symbiodiniaceae</taxon>
        <taxon>Durusdinium</taxon>
    </lineage>
</organism>
<dbReference type="PANTHER" id="PTHR43398:SF1">
    <property type="entry name" value="DOLICHOL-PHOSPHATE MANNOSYLTRANSFERASE SUBUNIT 1"/>
    <property type="match status" value="1"/>
</dbReference>
<protein>
    <recommendedName>
        <fullName evidence="4">Dolichol-phosphate mannosyltransferase subunit 1</fullName>
        <ecNumber evidence="4">2.4.1.83</ecNumber>
    </recommendedName>
</protein>